<gene>
    <name evidence="4" type="ORF">CTI12_AA436800</name>
</gene>
<dbReference type="GO" id="GO:0004190">
    <property type="term" value="F:aspartic-type endopeptidase activity"/>
    <property type="evidence" value="ECO:0007669"/>
    <property type="project" value="InterPro"/>
</dbReference>
<sequence length="534" mass="60589">MRQSWSGHAYKDALWRCASITTVNDFERCMLHLEKLNPKVHEWLKKIPPDEYWARSLFLVITGVLGMSEESVNDAEASDSGTSQFSQVQHVAGQVDAGVGQATVGHCQEEAAAFRAEVAQAVETLMPELRTRLFEEFQQNASGSGGGGTPVTISGWLQKFGKEKPRSFSSANTPVDAENWIAHIEKIFEVLDCGDEFKARLASYKLEGDALNWWKAYKQAKDDTFIANMTWADFRGVFYTQYFPLAEQQKFEREYHTIRQGDHETTTEFMKRFLRLAGFLGAKAGTQEEQASHFKWGLKEWILDGIVNTEFTDVAQVANAGRNIELLRERNRENKRNRDGDRIRSAVAPTQNNAPRVQDQRYNDRRNDNRQNYGRDRGQQTNRNTGKQCYKETGACFLCGSLEHRVRDCPKNDGRGDGRQPPNRGRVFALTRDQAATSSGTVTGILHMFDRTIFVLFDTGATHSIIIKDLEVLEVELCVHGSDGYWASMKIEPNLILRVKEAQKDDGELWSIIQNIEEGKQTEFRVDNDGGYES</sequence>
<evidence type="ECO:0000256" key="1">
    <source>
        <dbReference type="PROSITE-ProRule" id="PRU00047"/>
    </source>
</evidence>
<dbReference type="InterPro" id="IPR001969">
    <property type="entry name" value="Aspartic_peptidase_AS"/>
</dbReference>
<dbReference type="Pfam" id="PF03732">
    <property type="entry name" value="Retrotrans_gag"/>
    <property type="match status" value="1"/>
</dbReference>
<dbReference type="EMBL" id="PKPP01007107">
    <property type="protein sequence ID" value="PWA54341.1"/>
    <property type="molecule type" value="Genomic_DNA"/>
</dbReference>
<evidence type="ECO:0000259" key="3">
    <source>
        <dbReference type="PROSITE" id="PS50158"/>
    </source>
</evidence>
<name>A0A2U1LZC5_ARTAN</name>
<accession>A0A2U1LZC5</accession>
<dbReference type="GO" id="GO:0003676">
    <property type="term" value="F:nucleic acid binding"/>
    <property type="evidence" value="ECO:0007669"/>
    <property type="project" value="InterPro"/>
</dbReference>
<protein>
    <recommendedName>
        <fullName evidence="3">CCHC-type domain-containing protein</fullName>
    </recommendedName>
</protein>
<feature type="domain" description="CCHC-type" evidence="3">
    <location>
        <begin position="396"/>
        <end position="411"/>
    </location>
</feature>
<dbReference type="Pfam" id="PF00098">
    <property type="entry name" value="zf-CCHC"/>
    <property type="match status" value="1"/>
</dbReference>
<dbReference type="PANTHER" id="PTHR15503">
    <property type="entry name" value="LDOC1 RELATED"/>
    <property type="match status" value="1"/>
</dbReference>
<dbReference type="InterPro" id="IPR032567">
    <property type="entry name" value="RTL1-rel"/>
</dbReference>
<dbReference type="InterPro" id="IPR001878">
    <property type="entry name" value="Znf_CCHC"/>
</dbReference>
<dbReference type="PROSITE" id="PS50158">
    <property type="entry name" value="ZF_CCHC"/>
    <property type="match status" value="1"/>
</dbReference>
<feature type="compositionally biased region" description="Basic and acidic residues" evidence="2">
    <location>
        <begin position="358"/>
        <end position="378"/>
    </location>
</feature>
<dbReference type="Proteomes" id="UP000245207">
    <property type="component" value="Unassembled WGS sequence"/>
</dbReference>
<dbReference type="OrthoDB" id="1435046at2759"/>
<keyword evidence="1" id="KW-0863">Zinc-finger</keyword>
<comment type="caution">
    <text evidence="4">The sequence shown here is derived from an EMBL/GenBank/DDBJ whole genome shotgun (WGS) entry which is preliminary data.</text>
</comment>
<dbReference type="PANTHER" id="PTHR15503:SF45">
    <property type="entry name" value="RNA-DIRECTED DNA POLYMERASE HOMOLOG"/>
    <property type="match status" value="1"/>
</dbReference>
<keyword evidence="1" id="KW-0479">Metal-binding</keyword>
<feature type="compositionally biased region" description="Basic and acidic residues" evidence="2">
    <location>
        <begin position="329"/>
        <end position="344"/>
    </location>
</feature>
<feature type="region of interest" description="Disordered" evidence="2">
    <location>
        <begin position="329"/>
        <end position="386"/>
    </location>
</feature>
<dbReference type="Pfam" id="PF08284">
    <property type="entry name" value="RVP_2"/>
    <property type="match status" value="1"/>
</dbReference>
<keyword evidence="1" id="KW-0862">Zinc</keyword>
<dbReference type="GO" id="GO:0006508">
    <property type="term" value="P:proteolysis"/>
    <property type="evidence" value="ECO:0007669"/>
    <property type="project" value="InterPro"/>
</dbReference>
<reference evidence="4 5" key="1">
    <citation type="journal article" date="2018" name="Mol. Plant">
        <title>The genome of Artemisia annua provides insight into the evolution of Asteraceae family and artemisinin biosynthesis.</title>
        <authorList>
            <person name="Shen Q."/>
            <person name="Zhang L."/>
            <person name="Liao Z."/>
            <person name="Wang S."/>
            <person name="Yan T."/>
            <person name="Shi P."/>
            <person name="Liu M."/>
            <person name="Fu X."/>
            <person name="Pan Q."/>
            <person name="Wang Y."/>
            <person name="Lv Z."/>
            <person name="Lu X."/>
            <person name="Zhang F."/>
            <person name="Jiang W."/>
            <person name="Ma Y."/>
            <person name="Chen M."/>
            <person name="Hao X."/>
            <person name="Li L."/>
            <person name="Tang Y."/>
            <person name="Lv G."/>
            <person name="Zhou Y."/>
            <person name="Sun X."/>
            <person name="Brodelius P.E."/>
            <person name="Rose J.K.C."/>
            <person name="Tang K."/>
        </authorList>
    </citation>
    <scope>NUCLEOTIDE SEQUENCE [LARGE SCALE GENOMIC DNA]</scope>
    <source>
        <strain evidence="5">cv. Huhao1</strain>
        <tissue evidence="4">Leaf</tissue>
    </source>
</reference>
<keyword evidence="5" id="KW-1185">Reference proteome</keyword>
<evidence type="ECO:0000256" key="2">
    <source>
        <dbReference type="SAM" id="MobiDB-lite"/>
    </source>
</evidence>
<dbReference type="PROSITE" id="PS00141">
    <property type="entry name" value="ASP_PROTEASE"/>
    <property type="match status" value="1"/>
</dbReference>
<dbReference type="AlphaFoldDB" id="A0A2U1LZC5"/>
<dbReference type="InterPro" id="IPR005162">
    <property type="entry name" value="Retrotrans_gag_dom"/>
</dbReference>
<evidence type="ECO:0000313" key="4">
    <source>
        <dbReference type="EMBL" id="PWA54341.1"/>
    </source>
</evidence>
<dbReference type="GO" id="GO:0008270">
    <property type="term" value="F:zinc ion binding"/>
    <property type="evidence" value="ECO:0007669"/>
    <property type="project" value="UniProtKB-KW"/>
</dbReference>
<evidence type="ECO:0000313" key="5">
    <source>
        <dbReference type="Proteomes" id="UP000245207"/>
    </source>
</evidence>
<organism evidence="4 5">
    <name type="scientific">Artemisia annua</name>
    <name type="common">Sweet wormwood</name>
    <dbReference type="NCBI Taxonomy" id="35608"/>
    <lineage>
        <taxon>Eukaryota</taxon>
        <taxon>Viridiplantae</taxon>
        <taxon>Streptophyta</taxon>
        <taxon>Embryophyta</taxon>
        <taxon>Tracheophyta</taxon>
        <taxon>Spermatophyta</taxon>
        <taxon>Magnoliopsida</taxon>
        <taxon>eudicotyledons</taxon>
        <taxon>Gunneridae</taxon>
        <taxon>Pentapetalae</taxon>
        <taxon>asterids</taxon>
        <taxon>campanulids</taxon>
        <taxon>Asterales</taxon>
        <taxon>Asteraceae</taxon>
        <taxon>Asteroideae</taxon>
        <taxon>Anthemideae</taxon>
        <taxon>Artemisiinae</taxon>
        <taxon>Artemisia</taxon>
    </lineage>
</organism>
<proteinExistence type="predicted"/>
<dbReference type="SMART" id="SM00343">
    <property type="entry name" value="ZnF_C2HC"/>
    <property type="match status" value="1"/>
</dbReference>